<evidence type="ECO:0000259" key="9">
    <source>
        <dbReference type="Pfam" id="PF12161"/>
    </source>
</evidence>
<comment type="similarity">
    <text evidence="1">Belongs to the N(4)/N(6)-methyltransferase family.</text>
</comment>
<reference evidence="10 11" key="1">
    <citation type="submission" date="2017-11" db="EMBL/GenBank/DDBJ databases">
        <title>Genome sequence of Entomoplasma lucivorax PIPN-2 (ATCC 49196).</title>
        <authorList>
            <person name="Lo W.-S."/>
            <person name="Gasparich G.E."/>
            <person name="Kuo C.-H."/>
        </authorList>
    </citation>
    <scope>NUCLEOTIDE SEQUENCE [LARGE SCALE GENOMIC DNA]</scope>
    <source>
        <strain evidence="10 11">PIPN-2</strain>
    </source>
</reference>
<dbReference type="PANTHER" id="PTHR42998:SF1">
    <property type="entry name" value="TYPE I RESTRICTION ENZYME HINDI METHYLASE SUBUNIT"/>
    <property type="match status" value="1"/>
</dbReference>
<keyword evidence="11" id="KW-1185">Reference proteome</keyword>
<keyword evidence="3" id="KW-0489">Methyltransferase</keyword>
<dbReference type="STRING" id="1399797.GCA_000518285_02016"/>
<name>A0A2S5RFL5_9MOLU</name>
<evidence type="ECO:0000256" key="1">
    <source>
        <dbReference type="ARBA" id="ARBA00006594"/>
    </source>
</evidence>
<dbReference type="SUPFAM" id="SSF53335">
    <property type="entry name" value="S-adenosyl-L-methionine-dependent methyltransferases"/>
    <property type="match status" value="1"/>
</dbReference>
<keyword evidence="5" id="KW-0949">S-adenosyl-L-methionine</keyword>
<protein>
    <recommendedName>
        <fullName evidence="2">site-specific DNA-methyltransferase (adenine-specific)</fullName>
        <ecNumber evidence="2">2.1.1.72</ecNumber>
    </recommendedName>
</protein>
<dbReference type="GO" id="GO:0008170">
    <property type="term" value="F:N-methyltransferase activity"/>
    <property type="evidence" value="ECO:0007669"/>
    <property type="project" value="InterPro"/>
</dbReference>
<accession>A0A2S5RFL5</accession>
<dbReference type="InterPro" id="IPR022749">
    <property type="entry name" value="D12N6_MeTrfase_N"/>
</dbReference>
<dbReference type="GO" id="GO:0009007">
    <property type="term" value="F:site-specific DNA-methyltransferase (adenine-specific) activity"/>
    <property type="evidence" value="ECO:0007669"/>
    <property type="project" value="UniProtKB-EC"/>
</dbReference>
<proteinExistence type="inferred from homology"/>
<dbReference type="PRINTS" id="PR00507">
    <property type="entry name" value="N12N6MTFRASE"/>
</dbReference>
<evidence type="ECO:0000256" key="4">
    <source>
        <dbReference type="ARBA" id="ARBA00022679"/>
    </source>
</evidence>
<evidence type="ECO:0000256" key="7">
    <source>
        <dbReference type="ARBA" id="ARBA00047942"/>
    </source>
</evidence>
<dbReference type="Pfam" id="PF12161">
    <property type="entry name" value="HsdM_N"/>
    <property type="match status" value="1"/>
</dbReference>
<dbReference type="AlphaFoldDB" id="A0A2S5RFL5"/>
<feature type="domain" description="DNA methylase adenine-specific" evidence="8">
    <location>
        <begin position="147"/>
        <end position="462"/>
    </location>
</feature>
<dbReference type="InterPro" id="IPR038333">
    <property type="entry name" value="T1MK-like_N_sf"/>
</dbReference>
<organism evidence="10 11">
    <name type="scientific">Williamsoniiplasma lucivorax</name>
    <dbReference type="NCBI Taxonomy" id="209274"/>
    <lineage>
        <taxon>Bacteria</taxon>
        <taxon>Bacillati</taxon>
        <taxon>Mycoplasmatota</taxon>
        <taxon>Mollicutes</taxon>
        <taxon>Entomoplasmatales</taxon>
        <taxon>Williamsoniiplasma</taxon>
    </lineage>
</organism>
<dbReference type="InterPro" id="IPR052916">
    <property type="entry name" value="Type-I_RE_MTase_Subunit"/>
</dbReference>
<dbReference type="EMBL" id="PHNE01000001">
    <property type="protein sequence ID" value="PPE06091.1"/>
    <property type="molecule type" value="Genomic_DNA"/>
</dbReference>
<evidence type="ECO:0000256" key="2">
    <source>
        <dbReference type="ARBA" id="ARBA00011900"/>
    </source>
</evidence>
<dbReference type="Gene3D" id="3.40.50.150">
    <property type="entry name" value="Vaccinia Virus protein VP39"/>
    <property type="match status" value="1"/>
</dbReference>
<dbReference type="GO" id="GO:0032259">
    <property type="term" value="P:methylation"/>
    <property type="evidence" value="ECO:0007669"/>
    <property type="project" value="UniProtKB-KW"/>
</dbReference>
<evidence type="ECO:0000313" key="10">
    <source>
        <dbReference type="EMBL" id="PPE06091.1"/>
    </source>
</evidence>
<dbReference type="InterPro" id="IPR029063">
    <property type="entry name" value="SAM-dependent_MTases_sf"/>
</dbReference>
<dbReference type="EC" id="2.1.1.72" evidence="2"/>
<dbReference type="Proteomes" id="UP000237865">
    <property type="component" value="Unassembled WGS sequence"/>
</dbReference>
<evidence type="ECO:0000256" key="5">
    <source>
        <dbReference type="ARBA" id="ARBA00022691"/>
    </source>
</evidence>
<keyword evidence="4" id="KW-0808">Transferase</keyword>
<gene>
    <name evidence="10" type="primary">hsdM</name>
    <name evidence="10" type="ORF">ELUCI_v1c03820</name>
</gene>
<comment type="caution">
    <text evidence="10">The sequence shown here is derived from an EMBL/GenBank/DDBJ whole genome shotgun (WGS) entry which is preliminary data.</text>
</comment>
<dbReference type="PANTHER" id="PTHR42998">
    <property type="entry name" value="TYPE I RESTRICTION ENZYME HINDVIIP M PROTEIN-RELATED"/>
    <property type="match status" value="1"/>
</dbReference>
<dbReference type="Gene3D" id="1.20.1260.30">
    <property type="match status" value="1"/>
</dbReference>
<comment type="catalytic activity">
    <reaction evidence="7">
        <text>a 2'-deoxyadenosine in DNA + S-adenosyl-L-methionine = an N(6)-methyl-2'-deoxyadenosine in DNA + S-adenosyl-L-homocysteine + H(+)</text>
        <dbReference type="Rhea" id="RHEA:15197"/>
        <dbReference type="Rhea" id="RHEA-COMP:12418"/>
        <dbReference type="Rhea" id="RHEA-COMP:12419"/>
        <dbReference type="ChEBI" id="CHEBI:15378"/>
        <dbReference type="ChEBI" id="CHEBI:57856"/>
        <dbReference type="ChEBI" id="CHEBI:59789"/>
        <dbReference type="ChEBI" id="CHEBI:90615"/>
        <dbReference type="ChEBI" id="CHEBI:90616"/>
        <dbReference type="EC" id="2.1.1.72"/>
    </reaction>
</comment>
<evidence type="ECO:0000256" key="3">
    <source>
        <dbReference type="ARBA" id="ARBA00022603"/>
    </source>
</evidence>
<sequence>MAININEIENKLWAAADMLRGNMSAEEYMHTILGILSLKYISDRYKVGYAKLINDGLDLDLIDAKTFYYGYNSFIVDEQTSWEYIMKFANSPEIGEKIDNAFLKLEESNEMLRGIFSKNFNKEGVDQVKLGNVIKIFSDEDFSGAQEEDLIGRIYEYFLGKFFKDRGQKGGEFYTPTSIVQLMVNLIKPTKGTIYDPACGSGGILIQSKRYIESHDGNLDDVTMYGQEYNNVTWKLAKLNLVLHGFTLFDTDGNGVLGQRSADTFTDDQHRNKRFDFVMANPPFNMKEWGQEQLLDDPRFKWGVPPKGNANYAWLSHMVSKLSSKGRAAIVLANGSLSSSQKAEKDIRIKFVEDNKVDAIIELPDKLFYTTGIPASIWIFNNNKKNDNILMVSASSLEGNMLSKKLRELTDENIASIADLYSEHLLGNEINQIGFAKTISKEELVENDYSFVPGRYVGTNEEVIDKTVVREEIKKIAGELSKLMKEFSDSIPEIEQAIEKALKSNED</sequence>
<evidence type="ECO:0000256" key="6">
    <source>
        <dbReference type="ARBA" id="ARBA00022747"/>
    </source>
</evidence>
<dbReference type="GO" id="GO:0003677">
    <property type="term" value="F:DNA binding"/>
    <property type="evidence" value="ECO:0007669"/>
    <property type="project" value="InterPro"/>
</dbReference>
<feature type="domain" description="N6 adenine-specific DNA methyltransferase N-terminal" evidence="9">
    <location>
        <begin position="8"/>
        <end position="137"/>
    </location>
</feature>
<dbReference type="Pfam" id="PF02384">
    <property type="entry name" value="N6_Mtase"/>
    <property type="match status" value="1"/>
</dbReference>
<dbReference type="GO" id="GO:0009307">
    <property type="term" value="P:DNA restriction-modification system"/>
    <property type="evidence" value="ECO:0007669"/>
    <property type="project" value="UniProtKB-KW"/>
</dbReference>
<keyword evidence="6" id="KW-0680">Restriction system</keyword>
<evidence type="ECO:0000313" key="11">
    <source>
        <dbReference type="Proteomes" id="UP000237865"/>
    </source>
</evidence>
<dbReference type="InterPro" id="IPR003356">
    <property type="entry name" value="DNA_methylase_A-5"/>
</dbReference>
<evidence type="ECO:0000259" key="8">
    <source>
        <dbReference type="Pfam" id="PF02384"/>
    </source>
</evidence>